<dbReference type="Pfam" id="PF17917">
    <property type="entry name" value="RT_RNaseH"/>
    <property type="match status" value="1"/>
</dbReference>
<organism evidence="8 9">
    <name type="scientific">Mytilus edulis</name>
    <name type="common">Blue mussel</name>
    <dbReference type="NCBI Taxonomy" id="6550"/>
    <lineage>
        <taxon>Eukaryota</taxon>
        <taxon>Metazoa</taxon>
        <taxon>Spiralia</taxon>
        <taxon>Lophotrochozoa</taxon>
        <taxon>Mollusca</taxon>
        <taxon>Bivalvia</taxon>
        <taxon>Autobranchia</taxon>
        <taxon>Pteriomorphia</taxon>
        <taxon>Mytilida</taxon>
        <taxon>Mytiloidea</taxon>
        <taxon>Mytilidae</taxon>
        <taxon>Mytilinae</taxon>
        <taxon>Mytilus</taxon>
    </lineage>
</organism>
<name>A0A8S3PP63_MYTED</name>
<keyword evidence="2" id="KW-0548">Nucleotidyltransferase</keyword>
<evidence type="ECO:0000313" key="9">
    <source>
        <dbReference type="Proteomes" id="UP000683360"/>
    </source>
</evidence>
<dbReference type="InterPro" id="IPR050951">
    <property type="entry name" value="Retrovirus_Pol_polyprotein"/>
</dbReference>
<evidence type="ECO:0000259" key="7">
    <source>
        <dbReference type="Pfam" id="PF17917"/>
    </source>
</evidence>
<accession>A0A8S3PP63</accession>
<dbReference type="Proteomes" id="UP000683360">
    <property type="component" value="Unassembled WGS sequence"/>
</dbReference>
<evidence type="ECO:0000256" key="1">
    <source>
        <dbReference type="ARBA" id="ARBA00022679"/>
    </source>
</evidence>
<dbReference type="Gene3D" id="3.30.70.270">
    <property type="match status" value="1"/>
</dbReference>
<keyword evidence="3" id="KW-0540">Nuclease</keyword>
<dbReference type="OrthoDB" id="6145068at2759"/>
<keyword evidence="4" id="KW-0255">Endonuclease</keyword>
<evidence type="ECO:0000313" key="8">
    <source>
        <dbReference type="EMBL" id="CAG2185033.1"/>
    </source>
</evidence>
<dbReference type="SUPFAM" id="SSF56672">
    <property type="entry name" value="DNA/RNA polymerases"/>
    <property type="match status" value="1"/>
</dbReference>
<comment type="caution">
    <text evidence="8">The sequence shown here is derived from an EMBL/GenBank/DDBJ whole genome shotgun (WGS) entry which is preliminary data.</text>
</comment>
<dbReference type="InterPro" id="IPR041373">
    <property type="entry name" value="RT_RNaseH"/>
</dbReference>
<evidence type="ECO:0000256" key="4">
    <source>
        <dbReference type="ARBA" id="ARBA00022759"/>
    </source>
</evidence>
<evidence type="ECO:0000256" key="3">
    <source>
        <dbReference type="ARBA" id="ARBA00022722"/>
    </source>
</evidence>
<evidence type="ECO:0000256" key="2">
    <source>
        <dbReference type="ARBA" id="ARBA00022695"/>
    </source>
</evidence>
<keyword evidence="5" id="KW-0378">Hydrolase</keyword>
<dbReference type="InterPro" id="IPR043128">
    <property type="entry name" value="Rev_trsase/Diguanyl_cyclase"/>
</dbReference>
<feature type="domain" description="Reverse transcriptase RNase H-like" evidence="7">
    <location>
        <begin position="69"/>
        <end position="124"/>
    </location>
</feature>
<dbReference type="GO" id="GO:0004519">
    <property type="term" value="F:endonuclease activity"/>
    <property type="evidence" value="ECO:0007669"/>
    <property type="project" value="UniProtKB-KW"/>
</dbReference>
<dbReference type="PANTHER" id="PTHR37984:SF5">
    <property type="entry name" value="PROTEIN NYNRIN-LIKE"/>
    <property type="match status" value="1"/>
</dbReference>
<keyword evidence="9" id="KW-1185">Reference proteome</keyword>
<dbReference type="PANTHER" id="PTHR37984">
    <property type="entry name" value="PROTEIN CBG26694"/>
    <property type="match status" value="1"/>
</dbReference>
<dbReference type="GO" id="GO:0016787">
    <property type="term" value="F:hydrolase activity"/>
    <property type="evidence" value="ECO:0007669"/>
    <property type="project" value="UniProtKB-KW"/>
</dbReference>
<dbReference type="InterPro" id="IPR043502">
    <property type="entry name" value="DNA/RNA_pol_sf"/>
</dbReference>
<gene>
    <name evidence="8" type="ORF">MEDL_663</name>
</gene>
<evidence type="ECO:0000256" key="5">
    <source>
        <dbReference type="ARBA" id="ARBA00022801"/>
    </source>
</evidence>
<keyword evidence="1" id="KW-0808">Transferase</keyword>
<dbReference type="AlphaFoldDB" id="A0A8S3PP63"/>
<reference evidence="8" key="1">
    <citation type="submission" date="2021-03" db="EMBL/GenBank/DDBJ databases">
        <authorList>
            <person name="Bekaert M."/>
        </authorList>
    </citation>
    <scope>NUCLEOTIDE SEQUENCE</scope>
</reference>
<dbReference type="EMBL" id="CAJPWZ010000058">
    <property type="protein sequence ID" value="CAG2185033.1"/>
    <property type="molecule type" value="Genomic_DNA"/>
</dbReference>
<protein>
    <recommendedName>
        <fullName evidence="7">Reverse transcriptase RNase H-like domain-containing protein</fullName>
    </recommendedName>
</protein>
<evidence type="ECO:0000256" key="6">
    <source>
        <dbReference type="ARBA" id="ARBA00022918"/>
    </source>
</evidence>
<proteinExistence type="predicted"/>
<keyword evidence="6" id="KW-0695">RNA-directed DNA polymerase</keyword>
<sequence length="280" mass="32455">MAYSSIVTGRYKCDKENRLNNICKIIDRLKLAVLKLKPKKCTFFRHEIQFLGHIVSSNRVKTDPTKVEAVNYCVTRKELLAVVYFMKYFKHNLLVRKFTIRMDHGSLTWLYRFREPDGQISRLIQQKSAYDLKIVHRPGNKHSNADALSRIKIKEQDFCTQCKLPWDYEFEAPPKQDETKEPVVIAPVNKINTEVDNSFNVPIKRGSKPNSPKRAQAKKQSDITLTPFLIHEMQSQDTELGDVLKLKLYSAVKPKFENFTIKSTLFKNWVKKTGALNCSG</sequence>
<dbReference type="GO" id="GO:0003964">
    <property type="term" value="F:RNA-directed DNA polymerase activity"/>
    <property type="evidence" value="ECO:0007669"/>
    <property type="project" value="UniProtKB-KW"/>
</dbReference>